<evidence type="ECO:0000256" key="8">
    <source>
        <dbReference type="ARBA" id="ARBA00023133"/>
    </source>
</evidence>
<dbReference type="STRING" id="126957.T1IT59"/>
<dbReference type="InterPro" id="IPR004572">
    <property type="entry name" value="Protoporphyrinogen_oxidase"/>
</dbReference>
<evidence type="ECO:0000259" key="12">
    <source>
        <dbReference type="Pfam" id="PF01593"/>
    </source>
</evidence>
<evidence type="ECO:0000256" key="11">
    <source>
        <dbReference type="RuleBase" id="RU367069"/>
    </source>
</evidence>
<evidence type="ECO:0000256" key="2">
    <source>
        <dbReference type="ARBA" id="ARBA00005073"/>
    </source>
</evidence>
<comment type="pathway">
    <text evidence="2 11">Porphyrin-containing compound metabolism; protoporphyrin-IX biosynthesis; protoporphyrin-IX from protoporphyrinogen-IX: step 1/1.</text>
</comment>
<dbReference type="GO" id="GO:0006782">
    <property type="term" value="P:protoporphyrinogen IX biosynthetic process"/>
    <property type="evidence" value="ECO:0007669"/>
    <property type="project" value="UniProtKB-UniRule"/>
</dbReference>
<evidence type="ECO:0000256" key="1">
    <source>
        <dbReference type="ARBA" id="ARBA00002600"/>
    </source>
</evidence>
<dbReference type="PhylomeDB" id="T1IT59"/>
<dbReference type="InterPro" id="IPR050464">
    <property type="entry name" value="Zeta_carotene_desat/Oxidored"/>
</dbReference>
<keyword evidence="6 11" id="KW-0274">FAD</keyword>
<reference evidence="13" key="2">
    <citation type="submission" date="2015-02" db="UniProtKB">
        <authorList>
            <consortium name="EnsemblMetazoa"/>
        </authorList>
    </citation>
    <scope>IDENTIFICATION</scope>
</reference>
<evidence type="ECO:0000256" key="3">
    <source>
        <dbReference type="ARBA" id="ARBA00010551"/>
    </source>
</evidence>
<evidence type="ECO:0000256" key="7">
    <source>
        <dbReference type="ARBA" id="ARBA00023002"/>
    </source>
</evidence>
<dbReference type="SUPFAM" id="SSF54373">
    <property type="entry name" value="FAD-linked reductases, C-terminal domain"/>
    <property type="match status" value="1"/>
</dbReference>
<dbReference type="PANTHER" id="PTHR42923">
    <property type="entry name" value="PROTOPORPHYRINOGEN OXIDASE"/>
    <property type="match status" value="1"/>
</dbReference>
<comment type="cofactor">
    <cofactor evidence="11">
        <name>FAD</name>
        <dbReference type="ChEBI" id="CHEBI:57692"/>
    </cofactor>
    <text evidence="11">Binds 1 FAD per subunit.</text>
</comment>
<dbReference type="UniPathway" id="UPA00251">
    <property type="reaction ID" value="UER00324"/>
</dbReference>
<dbReference type="InterPro" id="IPR002937">
    <property type="entry name" value="Amino_oxidase"/>
</dbReference>
<keyword evidence="7 11" id="KW-0560">Oxidoreductase</keyword>
<dbReference type="AlphaFoldDB" id="T1IT59"/>
<dbReference type="SUPFAM" id="SSF51905">
    <property type="entry name" value="FAD/NAD(P)-binding domain"/>
    <property type="match status" value="1"/>
</dbReference>
<dbReference type="Gene3D" id="3.50.50.60">
    <property type="entry name" value="FAD/NAD(P)-binding domain"/>
    <property type="match status" value="1"/>
</dbReference>
<dbReference type="EC" id="1.3.3.4" evidence="4 11"/>
<evidence type="ECO:0000313" key="13">
    <source>
        <dbReference type="EnsemblMetazoa" id="SMAR004303-PA"/>
    </source>
</evidence>
<keyword evidence="8 11" id="KW-0350">Heme biosynthesis</keyword>
<evidence type="ECO:0000256" key="9">
    <source>
        <dbReference type="ARBA" id="ARBA00023244"/>
    </source>
</evidence>
<dbReference type="PANTHER" id="PTHR42923:SF3">
    <property type="entry name" value="PROTOPORPHYRINOGEN OXIDASE"/>
    <property type="match status" value="1"/>
</dbReference>
<keyword evidence="14" id="KW-1185">Reference proteome</keyword>
<evidence type="ECO:0000256" key="5">
    <source>
        <dbReference type="ARBA" id="ARBA00022630"/>
    </source>
</evidence>
<dbReference type="InterPro" id="IPR036188">
    <property type="entry name" value="FAD/NAD-bd_sf"/>
</dbReference>
<dbReference type="GO" id="GO:0005743">
    <property type="term" value="C:mitochondrial inner membrane"/>
    <property type="evidence" value="ECO:0007669"/>
    <property type="project" value="UniProtKB-SubCell"/>
</dbReference>
<evidence type="ECO:0000313" key="14">
    <source>
        <dbReference type="Proteomes" id="UP000014500"/>
    </source>
</evidence>
<dbReference type="EnsemblMetazoa" id="SMAR004303-RA">
    <property type="protein sequence ID" value="SMAR004303-PA"/>
    <property type="gene ID" value="SMAR004303"/>
</dbReference>
<dbReference type="GO" id="GO:0004729">
    <property type="term" value="F:oxygen-dependent protoporphyrinogen oxidase activity"/>
    <property type="evidence" value="ECO:0007669"/>
    <property type="project" value="UniProtKB-UniRule"/>
</dbReference>
<dbReference type="HOGENOM" id="CLU_009629_2_1_1"/>
<keyword evidence="5 11" id="KW-0285">Flavoprotein</keyword>
<keyword evidence="9 11" id="KW-0627">Porphyrin biosynthesis</keyword>
<organism evidence="13 14">
    <name type="scientific">Strigamia maritima</name>
    <name type="common">European centipede</name>
    <name type="synonym">Geophilus maritimus</name>
    <dbReference type="NCBI Taxonomy" id="126957"/>
    <lineage>
        <taxon>Eukaryota</taxon>
        <taxon>Metazoa</taxon>
        <taxon>Ecdysozoa</taxon>
        <taxon>Arthropoda</taxon>
        <taxon>Myriapoda</taxon>
        <taxon>Chilopoda</taxon>
        <taxon>Pleurostigmophora</taxon>
        <taxon>Geophilomorpha</taxon>
        <taxon>Linotaeniidae</taxon>
        <taxon>Strigamia</taxon>
    </lineage>
</organism>
<evidence type="ECO:0000256" key="6">
    <source>
        <dbReference type="ARBA" id="ARBA00022827"/>
    </source>
</evidence>
<dbReference type="Proteomes" id="UP000014500">
    <property type="component" value="Unassembled WGS sequence"/>
</dbReference>
<evidence type="ECO:0000256" key="10">
    <source>
        <dbReference type="ARBA" id="ARBA00047554"/>
    </source>
</evidence>
<dbReference type="eggNOG" id="KOG1276">
    <property type="taxonomic scope" value="Eukaryota"/>
</dbReference>
<comment type="function">
    <text evidence="1 11">Catalyzes the 6-electron oxidation of protoporphyrinogen-IX to form protoporphyrin-IX.</text>
</comment>
<accession>T1IT59</accession>
<feature type="domain" description="Amine oxidase" evidence="12">
    <location>
        <begin position="11"/>
        <end position="465"/>
    </location>
</feature>
<name>T1IT59_STRMM</name>
<comment type="subcellular location">
    <subcellularLocation>
        <location evidence="11">Mitochondrion inner membrane</location>
    </subcellularLocation>
</comment>
<protein>
    <recommendedName>
        <fullName evidence="4 11">Protoporphyrinogen oxidase</fullName>
        <ecNumber evidence="4 11">1.3.3.4</ecNumber>
    </recommendedName>
</protein>
<reference evidence="14" key="1">
    <citation type="submission" date="2011-05" db="EMBL/GenBank/DDBJ databases">
        <authorList>
            <person name="Richards S.R."/>
            <person name="Qu J."/>
            <person name="Jiang H."/>
            <person name="Jhangiani S.N."/>
            <person name="Agravi P."/>
            <person name="Goodspeed R."/>
            <person name="Gross S."/>
            <person name="Mandapat C."/>
            <person name="Jackson L."/>
            <person name="Mathew T."/>
            <person name="Pu L."/>
            <person name="Thornton R."/>
            <person name="Saada N."/>
            <person name="Wilczek-Boney K.B."/>
            <person name="Lee S."/>
            <person name="Kovar C."/>
            <person name="Wu Y."/>
            <person name="Scherer S.E."/>
            <person name="Worley K.C."/>
            <person name="Muzny D.M."/>
            <person name="Gibbs R."/>
        </authorList>
    </citation>
    <scope>NUCLEOTIDE SEQUENCE</scope>
    <source>
        <strain evidence="14">Brora</strain>
    </source>
</reference>
<dbReference type="OMA" id="WFDQWFG"/>
<proteinExistence type="inferred from homology"/>
<dbReference type="EMBL" id="JH431465">
    <property type="status" value="NOT_ANNOTATED_CDS"/>
    <property type="molecule type" value="Genomic_DNA"/>
</dbReference>
<dbReference type="NCBIfam" id="TIGR00562">
    <property type="entry name" value="proto_IX_ox"/>
    <property type="match status" value="1"/>
</dbReference>
<dbReference type="Pfam" id="PF01593">
    <property type="entry name" value="Amino_oxidase"/>
    <property type="match status" value="1"/>
</dbReference>
<evidence type="ECO:0000256" key="4">
    <source>
        <dbReference type="ARBA" id="ARBA00012867"/>
    </source>
</evidence>
<comment type="similarity">
    <text evidence="3 11">Belongs to the protoporphyrinogen/coproporphyrinogen oxidase family. Protoporphyrinogen oxidase subfamily.</text>
</comment>
<sequence>MSIVAIVGGGISGLTAAYYLSKLNAGVIKKIILLEKSSNLGGWIRTSRFEDGTLLEQGPRSIRPAGDSGKTTLELIENLGIESKILPVHLGHPSTKTRLILQKQLNFELSKPIGIKTIFKKIPPFNKPLGLVAVKEFFTSKKEVEDESMYSFAHRRFGQEVADYVIDPLCRGVVAGDAREISVKTILKPLFDAEQKHGSIVKGMIKRFTESRKKAKFSQVQQSHLVKRANDEYWRMWNLEGGLQTLPEAIEKSIRKSGVEIQQNISCKAIRFSDNKVQISLSDGMLSVDHVFSTLKNVIMDHPNLSKWLSQIPSVSVGLVNLEFNGNCLPVEGFGFLVPSNQKSDILGIVFDSCNFPEHNGENCDKTRLSVMMGGRWFQSLFGNPEKADNDFLLRTAITAVNKHLGISQLPVKHEVHILGKCIPQYVVGHTQRVTDIRKYVEDHKLPLTLIGSSYDGVSVNDCIHNSKKNVEKYLDLP</sequence>
<comment type="catalytic activity">
    <reaction evidence="10 11">
        <text>protoporphyrinogen IX + 3 O2 = protoporphyrin IX + 3 H2O2</text>
        <dbReference type="Rhea" id="RHEA:25576"/>
        <dbReference type="ChEBI" id="CHEBI:15379"/>
        <dbReference type="ChEBI" id="CHEBI:16240"/>
        <dbReference type="ChEBI" id="CHEBI:57306"/>
        <dbReference type="ChEBI" id="CHEBI:57307"/>
        <dbReference type="EC" id="1.3.3.4"/>
    </reaction>
</comment>